<dbReference type="Proteomes" id="UP000285860">
    <property type="component" value="Unassembled WGS sequence"/>
</dbReference>
<dbReference type="VEuPathDB" id="FungiDB:FOZG_18269"/>
<evidence type="ECO:0000313" key="4">
    <source>
        <dbReference type="Proteomes" id="UP000285860"/>
    </source>
</evidence>
<comment type="caution">
    <text evidence="1">The sequence shown here is derived from an EMBL/GenBank/DDBJ whole genome shotgun (WGS) entry which is preliminary data.</text>
</comment>
<dbReference type="VEuPathDB" id="FungiDB:FOIG_13222"/>
<protein>
    <submittedName>
        <fullName evidence="1">Uncharacterized protein</fullName>
    </submittedName>
</protein>
<dbReference type="EMBL" id="MRCX01000670">
    <property type="protein sequence ID" value="RKK61221.1"/>
    <property type="molecule type" value="Genomic_DNA"/>
</dbReference>
<name>A0A420M953_FUSOX</name>
<dbReference type="AlphaFoldDB" id="A0A420M953"/>
<evidence type="ECO:0000313" key="1">
    <source>
        <dbReference type="EMBL" id="RKK61221.1"/>
    </source>
</evidence>
<dbReference type="VEuPathDB" id="FungiDB:FOMG_01919"/>
<accession>A0A420M953</accession>
<evidence type="ECO:0000313" key="2">
    <source>
        <dbReference type="EMBL" id="RKK82810.1"/>
    </source>
</evidence>
<dbReference type="EMBL" id="MRCY01000591">
    <property type="protein sequence ID" value="RKK82810.1"/>
    <property type="molecule type" value="Genomic_DNA"/>
</dbReference>
<proteinExistence type="predicted"/>
<reference evidence="3 4" key="1">
    <citation type="journal article" date="2018" name="Sci. Rep.">
        <title>Characterisation of pathogen-specific regions and novel effector candidates in Fusarium oxysporum f. sp. cepae.</title>
        <authorList>
            <person name="Armitage A.D."/>
            <person name="Taylor A."/>
            <person name="Sobczyk M.K."/>
            <person name="Baxter L."/>
            <person name="Greenfield B.P."/>
            <person name="Bates H.J."/>
            <person name="Wilson F."/>
            <person name="Jackson A.C."/>
            <person name="Ott S."/>
            <person name="Harrison R.J."/>
            <person name="Clarkson J.P."/>
        </authorList>
    </citation>
    <scope>NUCLEOTIDE SEQUENCE [LARGE SCALE GENOMIC DNA]</scope>
    <source>
        <strain evidence="1 3">Fo_A13</strain>
        <strain evidence="2 4">Fo_A28</strain>
    </source>
</reference>
<sequence length="333" mass="37242">MDDQLWTWPAWKFDFKTEDLVTKLHDQYNTYPVPIQDTEAFYHDISEISYEAQSTAEFHHLASHRRQQRLCELNKSLESASVEIIGNPKLIKMPQWEHVVQLFRTNSLDSLVQYFAAYLPIDHIWHPLCQDSALAVTHTFSTSPLPKKRCKRTKINKTFGAGGQTLLSSSMVLGRLPAKDQPLEADKLFDSTRPAVLSSLSELGIKHTRPQEYSPYVGHGEAAVSSGDGMSTISDYDTFTTIECRIKNTLNETALFDKRLSTRLSLEQIDLASNHSGGQRSRCVDCQVSARPKILTSSPANLSFPGPLRTPVASDDFNQGAAGGTVGLKRKRC</sequence>
<evidence type="ECO:0000313" key="3">
    <source>
        <dbReference type="Proteomes" id="UP000285084"/>
    </source>
</evidence>
<dbReference type="Proteomes" id="UP000285084">
    <property type="component" value="Unassembled WGS sequence"/>
</dbReference>
<gene>
    <name evidence="2" type="ORF">BFJ68_g17509</name>
    <name evidence="1" type="ORF">BFJ69_g17146</name>
</gene>
<organism evidence="1 3">
    <name type="scientific">Fusarium oxysporum</name>
    <name type="common">Fusarium vascular wilt</name>
    <dbReference type="NCBI Taxonomy" id="5507"/>
    <lineage>
        <taxon>Eukaryota</taxon>
        <taxon>Fungi</taxon>
        <taxon>Dikarya</taxon>
        <taxon>Ascomycota</taxon>
        <taxon>Pezizomycotina</taxon>
        <taxon>Sordariomycetes</taxon>
        <taxon>Hypocreomycetidae</taxon>
        <taxon>Hypocreales</taxon>
        <taxon>Nectriaceae</taxon>
        <taxon>Fusarium</taxon>
        <taxon>Fusarium oxysporum species complex</taxon>
    </lineage>
</organism>
<dbReference type="VEuPathDB" id="FungiDB:HZS61_001472"/>